<reference evidence="10" key="1">
    <citation type="submission" date="2015-02" db="EMBL/GenBank/DDBJ databases">
        <authorList>
            <person name="Chooi Y.-H."/>
        </authorList>
    </citation>
    <scope>NUCLEOTIDE SEQUENCE [LARGE SCALE GENOMIC DNA]</scope>
    <source>
        <strain evidence="10">strain Y</strain>
    </source>
</reference>
<dbReference type="InterPro" id="IPR036162">
    <property type="entry name" value="Resolvase-like_N_sf"/>
</dbReference>
<keyword evidence="2" id="KW-0229">DNA integration</keyword>
<dbReference type="CDD" id="cd03768">
    <property type="entry name" value="SR_ResInv"/>
    <property type="match status" value="1"/>
</dbReference>
<evidence type="ECO:0000256" key="7">
    <source>
        <dbReference type="PROSITE-ProRule" id="PRU10137"/>
    </source>
</evidence>
<dbReference type="GO" id="GO:0003677">
    <property type="term" value="F:DNA binding"/>
    <property type="evidence" value="ECO:0007669"/>
    <property type="project" value="UniProtKB-KW"/>
</dbReference>
<evidence type="ECO:0000313" key="10">
    <source>
        <dbReference type="Proteomes" id="UP000033187"/>
    </source>
</evidence>
<feature type="active site" description="O-(5'-phospho-DNA)-serine intermediate" evidence="6 7">
    <location>
        <position position="11"/>
    </location>
</feature>
<dbReference type="InterPro" id="IPR006120">
    <property type="entry name" value="Resolvase_HTH_dom"/>
</dbReference>
<evidence type="ECO:0000256" key="1">
    <source>
        <dbReference type="ARBA" id="ARBA00009913"/>
    </source>
</evidence>
<comment type="similarity">
    <text evidence="1">Belongs to the site-specific recombinase resolvase family.</text>
</comment>
<keyword evidence="4" id="KW-0238">DNA-binding</keyword>
<dbReference type="InterPro" id="IPR006119">
    <property type="entry name" value="Resolv_N"/>
</dbReference>
<dbReference type="OrthoDB" id="9800103at2"/>
<keyword evidence="3" id="KW-0230">DNA invertase</keyword>
<dbReference type="PANTHER" id="PTHR30461">
    <property type="entry name" value="DNA-INVERTASE FROM LAMBDOID PROPHAGE"/>
    <property type="match status" value="1"/>
</dbReference>
<feature type="domain" description="Resolvase/invertase-type recombinase catalytic" evidence="8">
    <location>
        <begin position="3"/>
        <end position="137"/>
    </location>
</feature>
<evidence type="ECO:0000256" key="5">
    <source>
        <dbReference type="ARBA" id="ARBA00023172"/>
    </source>
</evidence>
<keyword evidence="10" id="KW-1185">Reference proteome</keyword>
<dbReference type="KEGG" id="fil:BN1229_v1_1658"/>
<dbReference type="PANTHER" id="PTHR30461:SF26">
    <property type="entry name" value="RESOLVASE HOMOLOG YNEB"/>
    <property type="match status" value="1"/>
</dbReference>
<dbReference type="SMART" id="SM00857">
    <property type="entry name" value="Resolvase"/>
    <property type="match status" value="1"/>
</dbReference>
<evidence type="ECO:0000256" key="3">
    <source>
        <dbReference type="ARBA" id="ARBA00023100"/>
    </source>
</evidence>
<proteinExistence type="inferred from homology"/>
<dbReference type="AlphaFoldDB" id="A0A0D6JE10"/>
<dbReference type="InterPro" id="IPR009057">
    <property type="entry name" value="Homeodomain-like_sf"/>
</dbReference>
<organism evidence="9 10">
    <name type="scientific">Candidatus Filomicrobium marinum</name>
    <dbReference type="NCBI Taxonomy" id="1608628"/>
    <lineage>
        <taxon>Bacteria</taxon>
        <taxon>Pseudomonadati</taxon>
        <taxon>Pseudomonadota</taxon>
        <taxon>Alphaproteobacteria</taxon>
        <taxon>Hyphomicrobiales</taxon>
        <taxon>Hyphomicrobiaceae</taxon>
        <taxon>Filomicrobium</taxon>
    </lineage>
</organism>
<accession>A0A0D6JE10</accession>
<dbReference type="Pfam" id="PF00239">
    <property type="entry name" value="Resolvase"/>
    <property type="match status" value="1"/>
</dbReference>
<dbReference type="EMBL" id="LN829119">
    <property type="protein sequence ID" value="CPR18331.1"/>
    <property type="molecule type" value="Genomic_DNA"/>
</dbReference>
<dbReference type="InterPro" id="IPR050639">
    <property type="entry name" value="SSR_resolvase"/>
</dbReference>
<dbReference type="Proteomes" id="UP000033187">
    <property type="component" value="Chromosome 1"/>
</dbReference>
<dbReference type="PROSITE" id="PS51736">
    <property type="entry name" value="RECOMBINASES_3"/>
    <property type="match status" value="1"/>
</dbReference>
<protein>
    <submittedName>
        <fullName evidence="9">DNA-invertase from lambdoid prophage e14</fullName>
    </submittedName>
</protein>
<dbReference type="InterPro" id="IPR006118">
    <property type="entry name" value="Recombinase_CS"/>
</dbReference>
<keyword evidence="5" id="KW-0233">DNA recombination</keyword>
<evidence type="ECO:0000256" key="4">
    <source>
        <dbReference type="ARBA" id="ARBA00023125"/>
    </source>
</evidence>
<dbReference type="FunFam" id="3.40.50.1390:FF:000001">
    <property type="entry name" value="DNA recombinase"/>
    <property type="match status" value="1"/>
</dbReference>
<evidence type="ECO:0000256" key="2">
    <source>
        <dbReference type="ARBA" id="ARBA00022908"/>
    </source>
</evidence>
<dbReference type="SUPFAM" id="SSF46689">
    <property type="entry name" value="Homeodomain-like"/>
    <property type="match status" value="1"/>
</dbReference>
<dbReference type="KEGG" id="fiy:BN1229_v1_1661"/>
<dbReference type="Gene3D" id="1.10.10.60">
    <property type="entry name" value="Homeodomain-like"/>
    <property type="match status" value="1"/>
</dbReference>
<evidence type="ECO:0000259" key="8">
    <source>
        <dbReference type="PROSITE" id="PS51736"/>
    </source>
</evidence>
<dbReference type="GO" id="GO:0000150">
    <property type="term" value="F:DNA strand exchange activity"/>
    <property type="evidence" value="ECO:0007669"/>
    <property type="project" value="UniProtKB-KW"/>
</dbReference>
<name>A0A0D6JE10_9HYPH</name>
<evidence type="ECO:0000313" key="9">
    <source>
        <dbReference type="EMBL" id="CPR18331.1"/>
    </source>
</evidence>
<dbReference type="PROSITE" id="PS00397">
    <property type="entry name" value="RECOMBINASES_1"/>
    <property type="match status" value="1"/>
</dbReference>
<evidence type="ECO:0000256" key="6">
    <source>
        <dbReference type="PIRSR" id="PIRSR606118-50"/>
    </source>
</evidence>
<sequence length="188" mass="20861">MGKFVAYIRVSSTGQNLSAQREAVRAAGAEKIFEEKHSGADADRPRLKACLEYVREGDTLIVTKADRIARSSRHLFNLLHGLTEKGVSVRFLDQPQLNTGDKYGRFMLTVLAGVAELERELIRERQAAGIEDAQKRGVKFGRKPKVTEQTAKLVKRLRDEGLSVPEIANQVGLKRSSVYNALKLAEAV</sequence>
<dbReference type="Gene3D" id="3.40.50.1390">
    <property type="entry name" value="Resolvase, N-terminal catalytic domain"/>
    <property type="match status" value="1"/>
</dbReference>
<dbReference type="RefSeq" id="WP_046477800.1">
    <property type="nucleotide sequence ID" value="NZ_LN829118.1"/>
</dbReference>
<gene>
    <name evidence="9" type="primary">pinE</name>
    <name evidence="9" type="ORF">YBN1229_v1_1661</name>
</gene>
<dbReference type="SUPFAM" id="SSF53041">
    <property type="entry name" value="Resolvase-like"/>
    <property type="match status" value="1"/>
</dbReference>
<dbReference type="GO" id="GO:0015074">
    <property type="term" value="P:DNA integration"/>
    <property type="evidence" value="ECO:0007669"/>
    <property type="project" value="UniProtKB-KW"/>
</dbReference>
<dbReference type="Pfam" id="PF02796">
    <property type="entry name" value="HTH_7"/>
    <property type="match status" value="1"/>
</dbReference>